<evidence type="ECO:0000256" key="1">
    <source>
        <dbReference type="SAM" id="SignalP"/>
    </source>
</evidence>
<sequence>MSHFLLFLQCFVLFCYKKKIFCKNGNFKYHSTGTTGNSPKRIQPSPSLPSAAIKHLQLLITDITATSCPVQNEMEHSTYERTDCSPSKL</sequence>
<keyword evidence="1" id="KW-0732">Signal</keyword>
<dbReference type="AlphaFoldDB" id="A0A2M4DAM3"/>
<name>A0A2M4DAM3_ANODA</name>
<feature type="chain" id="PRO_5014863191" evidence="1">
    <location>
        <begin position="23"/>
        <end position="89"/>
    </location>
</feature>
<reference evidence="2" key="1">
    <citation type="submission" date="2018-01" db="EMBL/GenBank/DDBJ databases">
        <title>An insight into the sialome of Amazonian anophelines.</title>
        <authorList>
            <person name="Ribeiro J.M."/>
            <person name="Scarpassa V."/>
            <person name="Calvo E."/>
        </authorList>
    </citation>
    <scope>NUCLEOTIDE SEQUENCE</scope>
</reference>
<evidence type="ECO:0000313" key="2">
    <source>
        <dbReference type="EMBL" id="MBW74630.1"/>
    </source>
</evidence>
<feature type="signal peptide" evidence="1">
    <location>
        <begin position="1"/>
        <end position="22"/>
    </location>
</feature>
<protein>
    <submittedName>
        <fullName evidence="2">Putative secreted protein</fullName>
    </submittedName>
</protein>
<accession>A0A2M4DAM3</accession>
<organism evidence="2">
    <name type="scientific">Anopheles darlingi</name>
    <name type="common">Mosquito</name>
    <dbReference type="NCBI Taxonomy" id="43151"/>
    <lineage>
        <taxon>Eukaryota</taxon>
        <taxon>Metazoa</taxon>
        <taxon>Ecdysozoa</taxon>
        <taxon>Arthropoda</taxon>
        <taxon>Hexapoda</taxon>
        <taxon>Insecta</taxon>
        <taxon>Pterygota</taxon>
        <taxon>Neoptera</taxon>
        <taxon>Endopterygota</taxon>
        <taxon>Diptera</taxon>
        <taxon>Nematocera</taxon>
        <taxon>Culicoidea</taxon>
        <taxon>Culicidae</taxon>
        <taxon>Anophelinae</taxon>
        <taxon>Anopheles</taxon>
    </lineage>
</organism>
<proteinExistence type="predicted"/>
<dbReference type="EMBL" id="GGFL01010452">
    <property type="protein sequence ID" value="MBW74630.1"/>
    <property type="molecule type" value="Transcribed_RNA"/>
</dbReference>